<dbReference type="InterPro" id="IPR000160">
    <property type="entry name" value="GGDEF_dom"/>
</dbReference>
<sequence>MRTFFFFVKIGGMKTGGRKQVREIRHYVGYILLVLLYGVILFGHTVMIPGFTDWNVHLDRFDYPLFLYYLIFLVVMFLNPLRLGRIDLTLSLAALIPMFLSFGTFWTFLGLWIALFFRLYQRGVSLHRWVYLQNIYGWAYVAAVLSYVWAGGTIQPDHVGVFDLLRGFLFAFVFYSTNVLLVIFYSRLIYHQPIRLTPLYGWIAGSALISVAYGELSYWITDNLSLTWGIALALPLIVIIYLTRYYYELYYLVHNIKRVHELSKRLFEARRLTDVLHYLNDALRSIIEYDRMMVCLKADSFQCYGDQDKADNPDHLTELPAAQANLLREITETYPSGRFIFDDGAVHHAPLPAPFAEVKAALVLPLQDVSEPEAVVELGWISLCRVTRHPFSETEEQLGRMMAVYAVPAIQRAMVYERDERSSLCDALTGIPLYRAVYESLEGMLQKAAEHNEPLSVIMLDLDYFKKVNDTFGHEAGNEVLKETVRRIKHHIRANDLFCRYGGEEFLLVLPQTTAEEALRLAERIRSVLEHEACRYHPYAAARDGGDEGTIFIRVTASLGIATFPEDGEDLNALIGQADRAMYVGAKRRGRNRVALASGFLS</sequence>
<evidence type="ECO:0000313" key="4">
    <source>
        <dbReference type="Proteomes" id="UP000244338"/>
    </source>
</evidence>
<reference evidence="4" key="1">
    <citation type="journal article" date="2018" name="Sci. Rep.">
        <title>Lignite coal burning seam in the remote Altai Mountains harbors a hydrogen-driven thermophilic microbial community.</title>
        <authorList>
            <person name="Kadnikov V.V."/>
            <person name="Mardanov A.V."/>
            <person name="Ivasenko D.A."/>
            <person name="Antsiferov D.V."/>
            <person name="Beletsky A.V."/>
            <person name="Karnachuk O.V."/>
            <person name="Ravin N.V."/>
        </authorList>
    </citation>
    <scope>NUCLEOTIDE SEQUENCE [LARGE SCALE GENOMIC DNA]</scope>
</reference>
<feature type="transmembrane region" description="Helical" evidence="1">
    <location>
        <begin position="169"/>
        <end position="190"/>
    </location>
</feature>
<keyword evidence="1" id="KW-1133">Transmembrane helix</keyword>
<comment type="caution">
    <text evidence="3">The sequence shown here is derived from an EMBL/GenBank/DDBJ whole genome shotgun (WGS) entry which is preliminary data.</text>
</comment>
<feature type="transmembrane region" description="Helical" evidence="1">
    <location>
        <begin position="63"/>
        <end position="81"/>
    </location>
</feature>
<feature type="transmembrane region" description="Helical" evidence="1">
    <location>
        <begin position="226"/>
        <end position="247"/>
    </location>
</feature>
<dbReference type="CDD" id="cd01949">
    <property type="entry name" value="GGDEF"/>
    <property type="match status" value="1"/>
</dbReference>
<feature type="domain" description="GGDEF" evidence="2">
    <location>
        <begin position="453"/>
        <end position="599"/>
    </location>
</feature>
<protein>
    <submittedName>
        <fullName evidence="3">GGDEF domain protein</fullName>
    </submittedName>
</protein>
<dbReference type="InterPro" id="IPR029787">
    <property type="entry name" value="Nucleotide_cyclase"/>
</dbReference>
<dbReference type="AlphaFoldDB" id="A0A2R6Y015"/>
<feature type="transmembrane region" description="Helical" evidence="1">
    <location>
        <begin position="93"/>
        <end position="117"/>
    </location>
</feature>
<dbReference type="SMART" id="SM00267">
    <property type="entry name" value="GGDEF"/>
    <property type="match status" value="1"/>
</dbReference>
<keyword evidence="1" id="KW-0812">Transmembrane</keyword>
<feature type="transmembrane region" description="Helical" evidence="1">
    <location>
        <begin position="27"/>
        <end position="51"/>
    </location>
</feature>
<dbReference type="FunFam" id="3.30.70.270:FF:000001">
    <property type="entry name" value="Diguanylate cyclase domain protein"/>
    <property type="match status" value="1"/>
</dbReference>
<dbReference type="EMBL" id="PEBX01000054">
    <property type="protein sequence ID" value="PTQ56000.1"/>
    <property type="molecule type" value="Genomic_DNA"/>
</dbReference>
<dbReference type="PANTHER" id="PTHR45138">
    <property type="entry name" value="REGULATORY COMPONENTS OF SENSORY TRANSDUCTION SYSTEM"/>
    <property type="match status" value="1"/>
</dbReference>
<dbReference type="InterPro" id="IPR050469">
    <property type="entry name" value="Diguanylate_Cyclase"/>
</dbReference>
<proteinExistence type="predicted"/>
<dbReference type="InterPro" id="IPR029016">
    <property type="entry name" value="GAF-like_dom_sf"/>
</dbReference>
<name>A0A2R6Y015_9BACL</name>
<organism evidence="3 4">
    <name type="scientific">Candidatus Carbonibacillus altaicus</name>
    <dbReference type="NCBI Taxonomy" id="2163959"/>
    <lineage>
        <taxon>Bacteria</taxon>
        <taxon>Bacillati</taxon>
        <taxon>Bacillota</taxon>
        <taxon>Bacilli</taxon>
        <taxon>Bacillales</taxon>
        <taxon>Candidatus Carbonibacillus</taxon>
    </lineage>
</organism>
<evidence type="ECO:0000256" key="1">
    <source>
        <dbReference type="SAM" id="Phobius"/>
    </source>
</evidence>
<keyword evidence="1" id="KW-0472">Membrane</keyword>
<dbReference type="PROSITE" id="PS50887">
    <property type="entry name" value="GGDEF"/>
    <property type="match status" value="1"/>
</dbReference>
<dbReference type="Proteomes" id="UP000244338">
    <property type="component" value="Unassembled WGS sequence"/>
</dbReference>
<dbReference type="Pfam" id="PF00990">
    <property type="entry name" value="GGDEF"/>
    <property type="match status" value="1"/>
</dbReference>
<dbReference type="SUPFAM" id="SSF55073">
    <property type="entry name" value="Nucleotide cyclase"/>
    <property type="match status" value="1"/>
</dbReference>
<evidence type="ECO:0000313" key="3">
    <source>
        <dbReference type="EMBL" id="PTQ56000.1"/>
    </source>
</evidence>
<feature type="transmembrane region" description="Helical" evidence="1">
    <location>
        <begin position="199"/>
        <end position="220"/>
    </location>
</feature>
<evidence type="ECO:0000259" key="2">
    <source>
        <dbReference type="PROSITE" id="PS50887"/>
    </source>
</evidence>
<dbReference type="NCBIfam" id="TIGR00254">
    <property type="entry name" value="GGDEF"/>
    <property type="match status" value="1"/>
</dbReference>
<dbReference type="Gene3D" id="3.30.70.270">
    <property type="match status" value="1"/>
</dbReference>
<dbReference type="SUPFAM" id="SSF55781">
    <property type="entry name" value="GAF domain-like"/>
    <property type="match status" value="1"/>
</dbReference>
<dbReference type="InterPro" id="IPR043128">
    <property type="entry name" value="Rev_trsase/Diguanyl_cyclase"/>
</dbReference>
<dbReference type="Gene3D" id="3.30.450.40">
    <property type="match status" value="1"/>
</dbReference>
<gene>
    <name evidence="3" type="ORF">BSOLF_1044</name>
</gene>
<dbReference type="GO" id="GO:0052621">
    <property type="term" value="F:diguanylate cyclase activity"/>
    <property type="evidence" value="ECO:0007669"/>
    <property type="project" value="TreeGrafter"/>
</dbReference>
<feature type="transmembrane region" description="Helical" evidence="1">
    <location>
        <begin position="129"/>
        <end position="149"/>
    </location>
</feature>
<dbReference type="PANTHER" id="PTHR45138:SF9">
    <property type="entry name" value="DIGUANYLATE CYCLASE DGCM-RELATED"/>
    <property type="match status" value="1"/>
</dbReference>
<accession>A0A2R6Y015</accession>